<dbReference type="EMBL" id="DF237148">
    <property type="protein sequence ID" value="GAQ84655.1"/>
    <property type="molecule type" value="Genomic_DNA"/>
</dbReference>
<evidence type="ECO:0000256" key="1">
    <source>
        <dbReference type="SAM" id="MobiDB-lite"/>
    </source>
</evidence>
<dbReference type="Proteomes" id="UP000054558">
    <property type="component" value="Unassembled WGS sequence"/>
</dbReference>
<accession>A0A1Y1I169</accession>
<gene>
    <name evidence="2" type="ORF">KFL_001990080</name>
</gene>
<feature type="compositionally biased region" description="Basic and acidic residues" evidence="1">
    <location>
        <begin position="135"/>
        <end position="144"/>
    </location>
</feature>
<evidence type="ECO:0000313" key="3">
    <source>
        <dbReference type="Proteomes" id="UP000054558"/>
    </source>
</evidence>
<name>A0A1Y1I169_KLENI</name>
<evidence type="ECO:0000313" key="2">
    <source>
        <dbReference type="EMBL" id="GAQ84655.1"/>
    </source>
</evidence>
<feature type="compositionally biased region" description="Basic and acidic residues" evidence="1">
    <location>
        <begin position="85"/>
        <end position="95"/>
    </location>
</feature>
<organism evidence="2 3">
    <name type="scientific">Klebsormidium nitens</name>
    <name type="common">Green alga</name>
    <name type="synonym">Ulothrix nitens</name>
    <dbReference type="NCBI Taxonomy" id="105231"/>
    <lineage>
        <taxon>Eukaryota</taxon>
        <taxon>Viridiplantae</taxon>
        <taxon>Streptophyta</taxon>
        <taxon>Klebsormidiophyceae</taxon>
        <taxon>Klebsormidiales</taxon>
        <taxon>Klebsormidiaceae</taxon>
        <taxon>Klebsormidium</taxon>
    </lineage>
</organism>
<reference evidence="2 3" key="1">
    <citation type="journal article" date="2014" name="Nat. Commun.">
        <title>Klebsormidium flaccidum genome reveals primary factors for plant terrestrial adaptation.</title>
        <authorList>
            <person name="Hori K."/>
            <person name="Maruyama F."/>
            <person name="Fujisawa T."/>
            <person name="Togashi T."/>
            <person name="Yamamoto N."/>
            <person name="Seo M."/>
            <person name="Sato S."/>
            <person name="Yamada T."/>
            <person name="Mori H."/>
            <person name="Tajima N."/>
            <person name="Moriyama T."/>
            <person name="Ikeuchi M."/>
            <person name="Watanabe M."/>
            <person name="Wada H."/>
            <person name="Kobayashi K."/>
            <person name="Saito M."/>
            <person name="Masuda T."/>
            <person name="Sasaki-Sekimoto Y."/>
            <person name="Mashiguchi K."/>
            <person name="Awai K."/>
            <person name="Shimojima M."/>
            <person name="Masuda S."/>
            <person name="Iwai M."/>
            <person name="Nobusawa T."/>
            <person name="Narise T."/>
            <person name="Kondo S."/>
            <person name="Saito H."/>
            <person name="Sato R."/>
            <person name="Murakawa M."/>
            <person name="Ihara Y."/>
            <person name="Oshima-Yamada Y."/>
            <person name="Ohtaka K."/>
            <person name="Satoh M."/>
            <person name="Sonobe K."/>
            <person name="Ishii M."/>
            <person name="Ohtani R."/>
            <person name="Kanamori-Sato M."/>
            <person name="Honoki R."/>
            <person name="Miyazaki D."/>
            <person name="Mochizuki H."/>
            <person name="Umetsu J."/>
            <person name="Higashi K."/>
            <person name="Shibata D."/>
            <person name="Kamiya Y."/>
            <person name="Sato N."/>
            <person name="Nakamura Y."/>
            <person name="Tabata S."/>
            <person name="Ida S."/>
            <person name="Kurokawa K."/>
            <person name="Ohta H."/>
        </authorList>
    </citation>
    <scope>NUCLEOTIDE SEQUENCE [LARGE SCALE GENOMIC DNA]</scope>
    <source>
        <strain evidence="2 3">NIES-2285</strain>
    </source>
</reference>
<keyword evidence="3" id="KW-1185">Reference proteome</keyword>
<sequence length="208" mass="23096">MAPKAAVPRASEQAVPGDIFQLTHSFLSGVAVFEPRGISEDQTCVKRRLGHKDPLSLESFESMVEEGPNSDIESISGSESEDEAERSGAKIDASREGPTTSSTDAKKPSMTPSEGGSGGIKSPTELGEKNPSTSDPKEVTRYRKMTRADFPRRWPRNLPFEDEAEYDKYVAKFIGVEFPMTDKKNEEARKVGFRDRVHELAMRLLDER</sequence>
<protein>
    <submittedName>
        <fullName evidence="2">Uncharacterized protein</fullName>
    </submittedName>
</protein>
<proteinExistence type="predicted"/>
<dbReference type="AlphaFoldDB" id="A0A1Y1I169"/>
<feature type="region of interest" description="Disordered" evidence="1">
    <location>
        <begin position="38"/>
        <end position="144"/>
    </location>
</feature>